<accession>A0ABT5YYY6</accession>
<evidence type="ECO:0000313" key="3">
    <source>
        <dbReference type="Proteomes" id="UP001220022"/>
    </source>
</evidence>
<proteinExistence type="predicted"/>
<keyword evidence="3" id="KW-1185">Reference proteome</keyword>
<dbReference type="Proteomes" id="UP001220022">
    <property type="component" value="Unassembled WGS sequence"/>
</dbReference>
<name>A0ABT5YYY6_9ACTN</name>
<gene>
    <name evidence="2" type="ORF">P2L57_13235</name>
</gene>
<evidence type="ECO:0000256" key="1">
    <source>
        <dbReference type="SAM" id="SignalP"/>
    </source>
</evidence>
<feature type="signal peptide" evidence="1">
    <location>
        <begin position="1"/>
        <end position="26"/>
    </location>
</feature>
<dbReference type="EMBL" id="JARHTQ010000007">
    <property type="protein sequence ID" value="MDF2256659.1"/>
    <property type="molecule type" value="Genomic_DNA"/>
</dbReference>
<feature type="chain" id="PRO_5047412789" evidence="1">
    <location>
        <begin position="27"/>
        <end position="156"/>
    </location>
</feature>
<organism evidence="2 3">
    <name type="scientific">Streptantibioticus ferralitis</name>
    <dbReference type="NCBI Taxonomy" id="236510"/>
    <lineage>
        <taxon>Bacteria</taxon>
        <taxon>Bacillati</taxon>
        <taxon>Actinomycetota</taxon>
        <taxon>Actinomycetes</taxon>
        <taxon>Kitasatosporales</taxon>
        <taxon>Streptomycetaceae</taxon>
        <taxon>Streptantibioticus</taxon>
    </lineage>
</organism>
<protein>
    <submittedName>
        <fullName evidence="2">Uncharacterized protein</fullName>
    </submittedName>
</protein>
<keyword evidence="1" id="KW-0732">Signal</keyword>
<reference evidence="2 3" key="1">
    <citation type="submission" date="2023-03" db="EMBL/GenBank/DDBJ databases">
        <title>Draft genome sequence of type strain Streptomyces ferralitis JCM 14344.</title>
        <authorList>
            <person name="Klaysubun C."/>
            <person name="Duangmal K."/>
        </authorList>
    </citation>
    <scope>NUCLEOTIDE SEQUENCE [LARGE SCALE GENOMIC DNA]</scope>
    <source>
        <strain evidence="2 3">JCM 14344</strain>
    </source>
</reference>
<evidence type="ECO:0000313" key="2">
    <source>
        <dbReference type="EMBL" id="MDF2256659.1"/>
    </source>
</evidence>
<comment type="caution">
    <text evidence="2">The sequence shown here is derived from an EMBL/GenBank/DDBJ whole genome shotgun (WGS) entry which is preliminary data.</text>
</comment>
<dbReference type="RefSeq" id="WP_275813241.1">
    <property type="nucleotide sequence ID" value="NZ_BAAANM010000001.1"/>
</dbReference>
<sequence length="156" mass="17415">MSPRMWAAAPLAGAVIALAAPTAADAATVTVAARPAVGATGDSLRHDTAATPFRAHDRRQPLGGGFFPHCPFRNLVIGEDLRAILTNCRRGPRAVIKSIKTNEILTYLDVNFPVNSTRSFQLRIVGFYRRHPALLVQNFGRRPRWFYFLPSRYHYR</sequence>